<reference evidence="1 2" key="1">
    <citation type="submission" date="2016-05" db="EMBL/GenBank/DDBJ databases">
        <title>Genomic and physiological characterization of Planctopirus sp. isolated from fresh water lake.</title>
        <authorList>
            <person name="Subhash Y."/>
            <person name="Ramana C."/>
        </authorList>
    </citation>
    <scope>NUCLEOTIDE SEQUENCE [LARGE SCALE GENOMIC DNA]</scope>
    <source>
        <strain evidence="1 2">JC280</strain>
    </source>
</reference>
<proteinExistence type="predicted"/>
<name>A0A1C3EHB4_9PLAN</name>
<protein>
    <submittedName>
        <fullName evidence="1">Uncharacterized protein</fullName>
    </submittedName>
</protein>
<organism evidence="1 2">
    <name type="scientific">Planctopirus hydrillae</name>
    <dbReference type="NCBI Taxonomy" id="1841610"/>
    <lineage>
        <taxon>Bacteria</taxon>
        <taxon>Pseudomonadati</taxon>
        <taxon>Planctomycetota</taxon>
        <taxon>Planctomycetia</taxon>
        <taxon>Planctomycetales</taxon>
        <taxon>Planctomycetaceae</taxon>
        <taxon>Planctopirus</taxon>
    </lineage>
</organism>
<comment type="caution">
    <text evidence="1">The sequence shown here is derived from an EMBL/GenBank/DDBJ whole genome shotgun (WGS) entry which is preliminary data.</text>
</comment>
<evidence type="ECO:0000313" key="2">
    <source>
        <dbReference type="Proteomes" id="UP000094828"/>
    </source>
</evidence>
<gene>
    <name evidence="1" type="ORF">A6X21_19770</name>
</gene>
<dbReference type="Proteomes" id="UP000094828">
    <property type="component" value="Unassembled WGS sequence"/>
</dbReference>
<accession>A0A1C3EHB4</accession>
<keyword evidence="2" id="KW-1185">Reference proteome</keyword>
<sequence length="64" mass="7381">MAGQVRERKAALSTSHVSQCPRRMVDVEACFSFAAWITREGELIPHMRSMEPFAIPERQRGHQR</sequence>
<evidence type="ECO:0000313" key="1">
    <source>
        <dbReference type="EMBL" id="ODA32599.1"/>
    </source>
</evidence>
<dbReference type="AlphaFoldDB" id="A0A1C3EHB4"/>
<dbReference type="EMBL" id="LYDR01000063">
    <property type="protein sequence ID" value="ODA32599.1"/>
    <property type="molecule type" value="Genomic_DNA"/>
</dbReference>